<reference evidence="1" key="1">
    <citation type="submission" date="2020-05" db="EMBL/GenBank/DDBJ databases">
        <authorList>
            <person name="Chiriac C."/>
            <person name="Salcher M."/>
            <person name="Ghai R."/>
            <person name="Kavagutti S V."/>
        </authorList>
    </citation>
    <scope>NUCLEOTIDE SEQUENCE</scope>
</reference>
<dbReference type="AlphaFoldDB" id="A0A6J6CZQ1"/>
<dbReference type="Gene3D" id="1.10.150.240">
    <property type="entry name" value="Putative phosphatase, domain 2"/>
    <property type="match status" value="1"/>
</dbReference>
<evidence type="ECO:0000313" key="1">
    <source>
        <dbReference type="EMBL" id="CAB4556494.1"/>
    </source>
</evidence>
<dbReference type="InterPro" id="IPR023198">
    <property type="entry name" value="PGP-like_dom2"/>
</dbReference>
<dbReference type="InterPro" id="IPR023214">
    <property type="entry name" value="HAD_sf"/>
</dbReference>
<dbReference type="CDD" id="cd07505">
    <property type="entry name" value="HAD_BPGM-like"/>
    <property type="match status" value="1"/>
</dbReference>
<dbReference type="Pfam" id="PF00702">
    <property type="entry name" value="Hydrolase"/>
    <property type="match status" value="1"/>
</dbReference>
<dbReference type="InterPro" id="IPR006439">
    <property type="entry name" value="HAD-SF_hydro_IA"/>
</dbReference>
<accession>A0A6J6CZQ1</accession>
<dbReference type="NCBIfam" id="TIGR01509">
    <property type="entry name" value="HAD-SF-IA-v3"/>
    <property type="match status" value="1"/>
</dbReference>
<dbReference type="PANTHER" id="PTHR18901:SF38">
    <property type="entry name" value="PSEUDOURIDINE-5'-PHOSPHATASE"/>
    <property type="match status" value="1"/>
</dbReference>
<gene>
    <name evidence="1" type="ORF">UFOPK1591_00407</name>
</gene>
<dbReference type="Gene3D" id="3.40.50.1000">
    <property type="entry name" value="HAD superfamily/HAD-like"/>
    <property type="match status" value="1"/>
</dbReference>
<organism evidence="1">
    <name type="scientific">freshwater metagenome</name>
    <dbReference type="NCBI Taxonomy" id="449393"/>
    <lineage>
        <taxon>unclassified sequences</taxon>
        <taxon>metagenomes</taxon>
        <taxon>ecological metagenomes</taxon>
    </lineage>
</organism>
<dbReference type="SFLD" id="SFLDS00003">
    <property type="entry name" value="Haloacid_Dehalogenase"/>
    <property type="match status" value="1"/>
</dbReference>
<dbReference type="InterPro" id="IPR036412">
    <property type="entry name" value="HAD-like_sf"/>
</dbReference>
<dbReference type="EMBL" id="CAEZTD010000020">
    <property type="protein sequence ID" value="CAB4556494.1"/>
    <property type="molecule type" value="Genomic_DNA"/>
</dbReference>
<sequence length="229" mass="24287">MTASSLPQLRPSAVLWDMDGTILDSEPYWVAAEIELVERFGGAWTHEDGLTLVGQGLIHSAVVLQRAGVDLTVDEIVNSLTDRVISLLDDAIPWRPGAVQMMLAIAEAGIPQALVTMSIDRMARLVAQAIPGEPLSVIVAGDHVANQKPDPEAYVLGAERLGVNVRNCLAFEDSNAGIQSAVGAGAVTIGLPNLIDISESPADEFWESLAERSLPDVLSAFERARGGIA</sequence>
<name>A0A6J6CZQ1_9ZZZZ</name>
<protein>
    <submittedName>
        <fullName evidence="1">Unannotated protein</fullName>
    </submittedName>
</protein>
<dbReference type="SUPFAM" id="SSF56784">
    <property type="entry name" value="HAD-like"/>
    <property type="match status" value="1"/>
</dbReference>
<dbReference type="SFLD" id="SFLDG01129">
    <property type="entry name" value="C1.5:_HAD__Beta-PGM__Phosphata"/>
    <property type="match status" value="1"/>
</dbReference>
<dbReference type="PANTHER" id="PTHR18901">
    <property type="entry name" value="2-DEOXYGLUCOSE-6-PHOSPHATE PHOSPHATASE 2"/>
    <property type="match status" value="1"/>
</dbReference>
<proteinExistence type="predicted"/>